<sequence length="187" mass="21714">MAEIFVDCKDEAGKKIYTKIIQTSLEDLILGKSILEVRMIIREDEPYFIIGVLPKQTTKLIRLRDFANIEETKKVDGKTIYKIKIEDETYLPQLLEKINIIDQPSRFEVVTDSPVDLDMVVYDAKKDFIAKVLDFMNRVFPEGMRVRKTFYGKAIASIASEKPFKKEWLDVALKLKEELENTKIIGF</sequence>
<proteinExistence type="predicted"/>
<dbReference type="EMBL" id="CP002737">
    <property type="protein sequence ID" value="AEF95900.1"/>
    <property type="molecule type" value="Genomic_DNA"/>
</dbReference>
<reference evidence="1 2" key="1">
    <citation type="submission" date="2011-05" db="EMBL/GenBank/DDBJ databases">
        <title>Complete sequence of Methanotorris igneus Kol 5.</title>
        <authorList>
            <consortium name="US DOE Joint Genome Institute"/>
            <person name="Lucas S."/>
            <person name="Han J."/>
            <person name="Lapidus A."/>
            <person name="Cheng J.-F."/>
            <person name="Goodwin L."/>
            <person name="Pitluck S."/>
            <person name="Peters L."/>
            <person name="Mikhailova N."/>
            <person name="Chertkov O."/>
            <person name="Han C."/>
            <person name="Tapia R."/>
            <person name="Land M."/>
            <person name="Hauser L."/>
            <person name="Kyrpides N."/>
            <person name="Ivanova N."/>
            <person name="Pagani I."/>
            <person name="Sieprawska-Lupa M."/>
            <person name="Whitman W."/>
            <person name="Woyke T."/>
        </authorList>
    </citation>
    <scope>NUCLEOTIDE SEQUENCE [LARGE SCALE GENOMIC DNA]</scope>
    <source>
        <strain evidence="2">DSM 5666 / JCM 11834 / Kol 5</strain>
    </source>
</reference>
<accession>F6BAT6</accession>
<evidence type="ECO:0000313" key="1">
    <source>
        <dbReference type="EMBL" id="AEF95900.1"/>
    </source>
</evidence>
<keyword evidence="2" id="KW-1185">Reference proteome</keyword>
<dbReference type="HOGENOM" id="CLU_121275_0_0_2"/>
<dbReference type="STRING" id="880724.Metig_0344"/>
<dbReference type="OrthoDB" id="52971at2157"/>
<dbReference type="NCBIfam" id="TIGR03291">
    <property type="entry name" value="methan_mark_17"/>
    <property type="match status" value="1"/>
</dbReference>
<dbReference type="PIRSF" id="PIRSF019464">
    <property type="entry name" value="UCP019464"/>
    <property type="match status" value="1"/>
</dbReference>
<dbReference type="KEGG" id="mig:Metig_0344"/>
<organism evidence="2">
    <name type="scientific">Methanotorris igneus (strain DSM 5666 / JCM 11834 / Kol 5)</name>
    <dbReference type="NCBI Taxonomy" id="880724"/>
    <lineage>
        <taxon>Archaea</taxon>
        <taxon>Methanobacteriati</taxon>
        <taxon>Methanobacteriota</taxon>
        <taxon>Methanomada group</taxon>
        <taxon>Methanococci</taxon>
        <taxon>Methanococcales</taxon>
        <taxon>Methanocaldococcaceae</taxon>
        <taxon>Methanotorris</taxon>
    </lineage>
</organism>
<gene>
    <name evidence="1" type="ordered locus">Metig_0344</name>
</gene>
<dbReference type="GeneID" id="10643181"/>
<evidence type="ECO:0000313" key="2">
    <source>
        <dbReference type="Proteomes" id="UP000009227"/>
    </source>
</evidence>
<dbReference type="AlphaFoldDB" id="F6BAT6"/>
<dbReference type="Proteomes" id="UP000009227">
    <property type="component" value="Chromosome"/>
</dbReference>
<dbReference type="InterPro" id="IPR016762">
    <property type="entry name" value="Methan_mark_17"/>
</dbReference>
<dbReference type="Pfam" id="PF09886">
    <property type="entry name" value="DUF2113"/>
    <property type="match status" value="1"/>
</dbReference>
<dbReference type="RefSeq" id="WP_013798509.1">
    <property type="nucleotide sequence ID" value="NC_015562.1"/>
</dbReference>
<name>F6BAT6_METIK</name>
<protein>
    <submittedName>
        <fullName evidence="1">Methanogenesis marker protein 17</fullName>
    </submittedName>
</protein>